<dbReference type="Proteomes" id="UP001320168">
    <property type="component" value="Unassembled WGS sequence"/>
</dbReference>
<evidence type="ECO:0000313" key="2">
    <source>
        <dbReference type="Proteomes" id="UP001320168"/>
    </source>
</evidence>
<dbReference type="InterPro" id="IPR027417">
    <property type="entry name" value="P-loop_NTPase"/>
</dbReference>
<dbReference type="EMBL" id="JABFTX010000001">
    <property type="protein sequence ID" value="MCE8002424.1"/>
    <property type="molecule type" value="Genomic_DNA"/>
</dbReference>
<name>A0ABS9A3N7_9GAMM</name>
<gene>
    <name evidence="1" type="ORF">HOP53_06195</name>
</gene>
<dbReference type="SUPFAM" id="SSF53795">
    <property type="entry name" value="PEP carboxykinase-like"/>
    <property type="match status" value="1"/>
</dbReference>
<proteinExistence type="predicted"/>
<evidence type="ECO:0000313" key="1">
    <source>
        <dbReference type="EMBL" id="MCE8002424.1"/>
    </source>
</evidence>
<organism evidence="1 2">
    <name type="scientific">Billgrantia ethanolica</name>
    <dbReference type="NCBI Taxonomy" id="2733486"/>
    <lineage>
        <taxon>Bacteria</taxon>
        <taxon>Pseudomonadati</taxon>
        <taxon>Pseudomonadota</taxon>
        <taxon>Gammaproteobacteria</taxon>
        <taxon>Oceanospirillales</taxon>
        <taxon>Halomonadaceae</taxon>
        <taxon>Billgrantia</taxon>
    </lineage>
</organism>
<dbReference type="Gene3D" id="3.40.50.300">
    <property type="entry name" value="P-loop containing nucleotide triphosphate hydrolases"/>
    <property type="match status" value="1"/>
</dbReference>
<reference evidence="1 2" key="1">
    <citation type="journal article" date="2021" name="Front. Microbiol.">
        <title>Aerobic Denitrification and Heterotrophic Sulfur Oxidation in the Genus Halomonas Revealed by Six Novel Species Characterizations and Genome-Based Analysis.</title>
        <authorList>
            <person name="Wang L."/>
            <person name="Shao Z."/>
        </authorList>
    </citation>
    <scope>NUCLEOTIDE SEQUENCE [LARGE SCALE GENOMIC DNA]</scope>
    <source>
        <strain evidence="1 2">MCCC 1A11081</strain>
    </source>
</reference>
<keyword evidence="2" id="KW-1185">Reference proteome</keyword>
<sequence>METTHRFRFPLSAAPATAECDLTFHCELKRAWPTPSRQNALYLSPSRNRFEEPDLEIYAVAGGNLMRFPRVAEFLVAPGRIDCRLQDGEAGFMVDLYLLGDVLSYYLEMTGISALHAGAVAHKGRAMLFAADRTGGKSTLVTYLVAAGFHLLADDIAALEPDDAWVTCRHAFPQLKLTPEQARRFVGTSEGFEPVHPSFPKLSVPAERVGHVSRESLPVARIYLLERRVVTGGDTAIRLEPLGPGEALIQLVRHSFLAEVLEGCGYATGQDGTAQADIARTRFHRLAAIARSVVVKRLCYPSGYHYLPAVHRAVLADLGEAQGVERQQAS</sequence>
<evidence type="ECO:0008006" key="3">
    <source>
        <dbReference type="Google" id="ProtNLM"/>
    </source>
</evidence>
<protein>
    <recommendedName>
        <fullName evidence="3">Serine kinase</fullName>
    </recommendedName>
</protein>
<accession>A0ABS9A3N7</accession>
<comment type="caution">
    <text evidence="1">The sequence shown here is derived from an EMBL/GenBank/DDBJ whole genome shotgun (WGS) entry which is preliminary data.</text>
</comment>